<gene>
    <name evidence="2" type="ORF">GCM10011399_11860</name>
</gene>
<proteinExistence type="predicted"/>
<dbReference type="EMBL" id="BMGP01000002">
    <property type="protein sequence ID" value="GGF19864.1"/>
    <property type="molecule type" value="Genomic_DNA"/>
</dbReference>
<reference evidence="2 3" key="1">
    <citation type="journal article" date="2014" name="Int. J. Syst. Evol. Microbiol.">
        <title>Complete genome sequence of Corynebacterium casei LMG S-19264T (=DSM 44701T), isolated from a smear-ripened cheese.</title>
        <authorList>
            <consortium name="US DOE Joint Genome Institute (JGI-PGF)"/>
            <person name="Walter F."/>
            <person name="Albersmeier A."/>
            <person name="Kalinowski J."/>
            <person name="Ruckert C."/>
        </authorList>
    </citation>
    <scope>NUCLEOTIDE SEQUENCE [LARGE SCALE GENOMIC DNA]</scope>
    <source>
        <strain evidence="2 3">CGMCC 1.12976</strain>
    </source>
</reference>
<evidence type="ECO:0000313" key="3">
    <source>
        <dbReference type="Proteomes" id="UP000598775"/>
    </source>
</evidence>
<sequence>MPVGMLHNSKGKGGGGGKKHGGHDAEGGEGGDTEVDESFHVTRMKATGIRNPQKARNCAELRKGLTCGE</sequence>
<keyword evidence="3" id="KW-1185">Reference proteome</keyword>
<accession>A0A917EXQ6</accession>
<feature type="region of interest" description="Disordered" evidence="1">
    <location>
        <begin position="1"/>
        <end position="35"/>
    </location>
</feature>
<evidence type="ECO:0000313" key="2">
    <source>
        <dbReference type="EMBL" id="GGF19864.1"/>
    </source>
</evidence>
<dbReference type="Proteomes" id="UP000598775">
    <property type="component" value="Unassembled WGS sequence"/>
</dbReference>
<comment type="caution">
    <text evidence="2">The sequence shown here is derived from an EMBL/GenBank/DDBJ whole genome shotgun (WGS) entry which is preliminary data.</text>
</comment>
<protein>
    <submittedName>
        <fullName evidence="2">Uncharacterized protein</fullName>
    </submittedName>
</protein>
<name>A0A917EXQ6_9MICO</name>
<dbReference type="AlphaFoldDB" id="A0A917EXQ6"/>
<organism evidence="2 3">
    <name type="scientific">Subtercola lobariae</name>
    <dbReference type="NCBI Taxonomy" id="1588641"/>
    <lineage>
        <taxon>Bacteria</taxon>
        <taxon>Bacillati</taxon>
        <taxon>Actinomycetota</taxon>
        <taxon>Actinomycetes</taxon>
        <taxon>Micrococcales</taxon>
        <taxon>Microbacteriaceae</taxon>
        <taxon>Subtercola</taxon>
    </lineage>
</organism>
<evidence type="ECO:0000256" key="1">
    <source>
        <dbReference type="SAM" id="MobiDB-lite"/>
    </source>
</evidence>